<organism evidence="2 3">
    <name type="scientific">Parascardovia denticolens DSM 10105 = JCM 12538</name>
    <dbReference type="NCBI Taxonomy" id="864564"/>
    <lineage>
        <taxon>Bacteria</taxon>
        <taxon>Bacillati</taxon>
        <taxon>Actinomycetota</taxon>
        <taxon>Actinomycetes</taxon>
        <taxon>Bifidobacteriales</taxon>
        <taxon>Bifidobacteriaceae</taxon>
        <taxon>Parascardovia</taxon>
    </lineage>
</organism>
<dbReference type="PATRIC" id="fig|864564.6.peg.781"/>
<dbReference type="Gene3D" id="3.40.50.1820">
    <property type="entry name" value="alpha/beta hydrolase"/>
    <property type="match status" value="1"/>
</dbReference>
<comment type="caution">
    <text evidence="2">The sequence shown here is derived from an EMBL/GenBank/DDBJ whole genome shotgun (WGS) entry which is preliminary data.</text>
</comment>
<evidence type="ECO:0000313" key="2">
    <source>
        <dbReference type="EMBL" id="EFT83924.1"/>
    </source>
</evidence>
<dbReference type="HOGENOM" id="CLU_049003_0_0_11"/>
<keyword evidence="1" id="KW-0472">Membrane</keyword>
<dbReference type="KEGG" id="pdo:PSDT_0708"/>
<evidence type="ECO:0000313" key="3">
    <source>
        <dbReference type="Proteomes" id="UP000004946"/>
    </source>
</evidence>
<feature type="transmembrane region" description="Helical" evidence="1">
    <location>
        <begin position="151"/>
        <end position="174"/>
    </location>
</feature>
<keyword evidence="1" id="KW-0812">Transmembrane</keyword>
<proteinExistence type="predicted"/>
<dbReference type="Pfam" id="PF02089">
    <property type="entry name" value="Palm_thioest"/>
    <property type="match status" value="1"/>
</dbReference>
<keyword evidence="1" id="KW-1133">Transmembrane helix</keyword>
<evidence type="ECO:0000256" key="1">
    <source>
        <dbReference type="SAM" id="Phobius"/>
    </source>
</evidence>
<reference evidence="2 3" key="1">
    <citation type="submission" date="2010-12" db="EMBL/GenBank/DDBJ databases">
        <authorList>
            <person name="Muzny D."/>
            <person name="Qin X."/>
            <person name="Buhay C."/>
            <person name="Dugan-Rocha S."/>
            <person name="Ding Y."/>
            <person name="Chen G."/>
            <person name="Hawes A."/>
            <person name="Holder M."/>
            <person name="Jhangiani S."/>
            <person name="Johnson A."/>
            <person name="Khan Z."/>
            <person name="Li Z."/>
            <person name="Liu W."/>
            <person name="Liu X."/>
            <person name="Perez L."/>
            <person name="Shen H."/>
            <person name="Wang Q."/>
            <person name="Watt J."/>
            <person name="Xi L."/>
            <person name="Xin Y."/>
            <person name="Zhou J."/>
            <person name="Deng J."/>
            <person name="Jiang H."/>
            <person name="Liu Y."/>
            <person name="Qu J."/>
            <person name="Song X.-Z."/>
            <person name="Zhang L."/>
            <person name="Villasana D."/>
            <person name="Johnson A."/>
            <person name="Liu J."/>
            <person name="Liyanage D."/>
            <person name="Lorensuhewa L."/>
            <person name="Robinson T."/>
            <person name="Song A."/>
            <person name="Song B.-B."/>
            <person name="Dinh H."/>
            <person name="Thornton R."/>
            <person name="Coyle M."/>
            <person name="Francisco L."/>
            <person name="Jackson L."/>
            <person name="Javaid M."/>
            <person name="Korchina V."/>
            <person name="Kovar C."/>
            <person name="Mata R."/>
            <person name="Mathew T."/>
            <person name="Ngo R."/>
            <person name="Nguyen L."/>
            <person name="Nguyen N."/>
            <person name="Okwuonu G."/>
            <person name="Ongeri F."/>
            <person name="Pham C."/>
            <person name="Simmons D."/>
            <person name="Wilczek-Boney K."/>
            <person name="Hale W."/>
            <person name="Jakkamsetti A."/>
            <person name="Pham P."/>
            <person name="Ruth R."/>
            <person name="San Lucas F."/>
            <person name="Warren J."/>
            <person name="Zhang J."/>
            <person name="Zhao Z."/>
            <person name="Zhou C."/>
            <person name="Zhu D."/>
            <person name="Lee S."/>
            <person name="Bess C."/>
            <person name="Blankenburg K."/>
            <person name="Forbes L."/>
            <person name="Fu Q."/>
            <person name="Gubbala S."/>
            <person name="Hirani K."/>
            <person name="Jayaseelan J.C."/>
            <person name="Lara F."/>
            <person name="Munidasa M."/>
            <person name="Palculict T."/>
            <person name="Patil S."/>
            <person name="Pu L.-L."/>
            <person name="Saada N."/>
            <person name="Tang L."/>
            <person name="Weissenberger G."/>
            <person name="Zhu Y."/>
            <person name="Hemphill L."/>
            <person name="Shang Y."/>
            <person name="Youmans B."/>
            <person name="Ayvaz T."/>
            <person name="Ross M."/>
            <person name="Santibanez J."/>
            <person name="Aqrawi P."/>
            <person name="Gross S."/>
            <person name="Joshi V."/>
            <person name="Fowler G."/>
            <person name="Nazareth L."/>
            <person name="Reid J."/>
            <person name="Worley K."/>
            <person name="Petrosino J."/>
            <person name="Highlander S."/>
            <person name="Gibbs R."/>
        </authorList>
    </citation>
    <scope>NUCLEOTIDE SEQUENCE [LARGE SCALE GENOMIC DNA]</scope>
    <source>
        <strain evidence="2 3">DSM 10105</strain>
    </source>
</reference>
<feature type="transmembrane region" description="Helical" evidence="1">
    <location>
        <begin position="18"/>
        <end position="37"/>
    </location>
</feature>
<protein>
    <submittedName>
        <fullName evidence="2">Putative serine esterase (DUF676)</fullName>
    </submittedName>
</protein>
<accession>E6JYY9</accession>
<keyword evidence="3" id="KW-1185">Reference proteome</keyword>
<feature type="transmembrane region" description="Helical" evidence="1">
    <location>
        <begin position="43"/>
        <end position="64"/>
    </location>
</feature>
<dbReference type="SUPFAM" id="SSF53474">
    <property type="entry name" value="alpha/beta-Hydrolases"/>
    <property type="match status" value="1"/>
</dbReference>
<gene>
    <name evidence="2" type="ORF">HMPREF0620_0929</name>
</gene>
<dbReference type="RefSeq" id="WP_006289315.1">
    <property type="nucleotide sequence ID" value="NZ_AP012333.1"/>
</dbReference>
<dbReference type="Proteomes" id="UP000004946">
    <property type="component" value="Chromosome"/>
</dbReference>
<feature type="transmembrane region" description="Helical" evidence="1">
    <location>
        <begin position="117"/>
        <end position="139"/>
    </location>
</feature>
<dbReference type="InterPro" id="IPR029058">
    <property type="entry name" value="AB_hydrolase_fold"/>
</dbReference>
<sequence length="459" mass="50342">MYKLGLETKTRGDKLGRVANICLVVLASLSASLIYAFHLPIGIVIGAIIFVSLALCAVLIYPCASHSSTCRLTIMKGGRQLLEAFLWALPVDIIIMGILACGLATASPPLSGKELAVSLLVAAIILALVFWDGIIRIYLTSIQLGIRWRVLGIVAGWIFPVNLFVLTRMVAVVADEEEQERERLELDQVRASSQICHTRYPLLLVHGIFFRDFKKVNYWGRIPQALMKNGAVIYYGQQQSAASVEECGKELAERIDQILAETGAEKVNIIAHSKGGLDARAAISHWGMADKVASLTTINTPHRGCIFAEQLLTTIPEKTRQAVAARYNFVAGKVGDRGPDFLAGVTDLTASACREFNDQTPNMPGVLYESVGSYCRKAQSGRFPLNMTYPLVKHMDGLNDGLVSVDSAPWGSSFRLIEPRTNRGISHGDMIDLNRENIPGFDVREFYVGLVSSLKKRGY</sequence>
<dbReference type="eggNOG" id="COG1075">
    <property type="taxonomic scope" value="Bacteria"/>
</dbReference>
<dbReference type="EMBL" id="AEON01000001">
    <property type="protein sequence ID" value="EFT83924.1"/>
    <property type="molecule type" value="Genomic_DNA"/>
</dbReference>
<name>E6JYY9_PARDN</name>
<feature type="transmembrane region" description="Helical" evidence="1">
    <location>
        <begin position="84"/>
        <end position="105"/>
    </location>
</feature>
<dbReference type="AlphaFoldDB" id="E6JYY9"/>